<keyword evidence="3" id="KW-1185">Reference proteome</keyword>
<name>A0ABZ2C8C5_9BACI</name>
<proteinExistence type="predicted"/>
<organism evidence="2 3">
    <name type="scientific">Niallia oryzisoli</name>
    <dbReference type="NCBI Taxonomy" id="1737571"/>
    <lineage>
        <taxon>Bacteria</taxon>
        <taxon>Bacillati</taxon>
        <taxon>Bacillota</taxon>
        <taxon>Bacilli</taxon>
        <taxon>Bacillales</taxon>
        <taxon>Bacillaceae</taxon>
        <taxon>Niallia</taxon>
    </lineage>
</organism>
<dbReference type="Gene3D" id="3.20.20.210">
    <property type="match status" value="1"/>
</dbReference>
<reference evidence="2 3" key="1">
    <citation type="submission" date="2023-10" db="EMBL/GenBank/DDBJ databases">
        <title>Niallia locisalis sp.nov. isolated from a salt pond sample.</title>
        <authorList>
            <person name="Li X.-J."/>
            <person name="Dong L."/>
        </authorList>
    </citation>
    <scope>NUCLEOTIDE SEQUENCE [LARGE SCALE GENOMIC DNA]</scope>
    <source>
        <strain evidence="2 3">DSM 29761</strain>
    </source>
</reference>
<dbReference type="EMBL" id="CP137640">
    <property type="protein sequence ID" value="WVX79877.1"/>
    <property type="molecule type" value="Genomic_DNA"/>
</dbReference>
<evidence type="ECO:0000259" key="1">
    <source>
        <dbReference type="Pfam" id="PF01208"/>
    </source>
</evidence>
<dbReference type="Pfam" id="PF01208">
    <property type="entry name" value="URO-D"/>
    <property type="match status" value="1"/>
</dbReference>
<dbReference type="Proteomes" id="UP001357223">
    <property type="component" value="Chromosome"/>
</dbReference>
<accession>A0ABZ2C8C5</accession>
<dbReference type="InterPro" id="IPR000257">
    <property type="entry name" value="Uroporphyrinogen_deCOase"/>
</dbReference>
<protein>
    <submittedName>
        <fullName evidence="2">Uroporphyrinogen decarboxylase family protein</fullName>
    </submittedName>
</protein>
<gene>
    <name evidence="2" type="ORF">R4Z09_21690</name>
</gene>
<dbReference type="RefSeq" id="WP_338448808.1">
    <property type="nucleotide sequence ID" value="NZ_CP137640.1"/>
</dbReference>
<dbReference type="PANTHER" id="PTHR47099:SF1">
    <property type="entry name" value="METHYLCOBAMIDE:COM METHYLTRANSFERASE MTBA"/>
    <property type="match status" value="1"/>
</dbReference>
<evidence type="ECO:0000313" key="3">
    <source>
        <dbReference type="Proteomes" id="UP001357223"/>
    </source>
</evidence>
<evidence type="ECO:0000313" key="2">
    <source>
        <dbReference type="EMBL" id="WVX79877.1"/>
    </source>
</evidence>
<dbReference type="PANTHER" id="PTHR47099">
    <property type="entry name" value="METHYLCOBAMIDE:COM METHYLTRANSFERASE MTBA"/>
    <property type="match status" value="1"/>
</dbReference>
<dbReference type="SUPFAM" id="SSF51726">
    <property type="entry name" value="UROD/MetE-like"/>
    <property type="match status" value="1"/>
</dbReference>
<dbReference type="InterPro" id="IPR038071">
    <property type="entry name" value="UROD/MetE-like_sf"/>
</dbReference>
<feature type="domain" description="Uroporphyrinogen decarboxylase (URO-D)" evidence="1">
    <location>
        <begin position="5"/>
        <end position="187"/>
    </location>
</feature>
<sequence length="316" mass="35534">MNRKEFVQKFFKGRAVSRPPFIPLLGSFLTKVNQVSVEELLNDSSTLASSIVNTQQLLGYDSLTLPIDTSVECEAFGAQLRWEDKEMPAVDSQLSLSDPLDHSDFSMKGRIPILIETVNRLVKVNGKDYSVFATVTGPLTILKNLYGEDVFSNKTEDIVDKLEVISQGLIQMIKSFGDEKVDGIIINEDLPLDVHLKDEFSQYYKPIFNVIKFYNISGILRIPPEVTTFEKIEKLPDCLIVSTALLSNASKIKTKGVAVDQSFWSQSTDPSELSEIWSKNNKRRLFLSTSHSLDLNLDLTELQEKTSLLCNEATWA</sequence>
<dbReference type="InterPro" id="IPR052024">
    <property type="entry name" value="Methanogen_methyltrans"/>
</dbReference>